<dbReference type="PROSITE" id="PS01300">
    <property type="entry name" value="RECR"/>
    <property type="match status" value="1"/>
</dbReference>
<evidence type="ECO:0000256" key="1">
    <source>
        <dbReference type="ARBA" id="ARBA00022723"/>
    </source>
</evidence>
<dbReference type="InterPro" id="IPR034137">
    <property type="entry name" value="TOPRIM_RecR"/>
</dbReference>
<dbReference type="GO" id="GO:0003677">
    <property type="term" value="F:DNA binding"/>
    <property type="evidence" value="ECO:0007669"/>
    <property type="project" value="UniProtKB-UniRule"/>
</dbReference>
<dbReference type="PANTHER" id="PTHR30446:SF0">
    <property type="entry name" value="RECOMBINATION PROTEIN RECR"/>
    <property type="match status" value="1"/>
</dbReference>
<dbReference type="InterPro" id="IPR006171">
    <property type="entry name" value="TOPRIM_dom"/>
</dbReference>
<comment type="function">
    <text evidence="7">May play a role in DNA repair. It seems to be involved in an RecBC-independent recombinational process of DNA repair. It may act with RecF and RecO.</text>
</comment>
<name>A0A0G2AKJ8_9BACT</name>
<dbReference type="AlphaFoldDB" id="A0A0G2AKJ8"/>
<evidence type="ECO:0000256" key="2">
    <source>
        <dbReference type="ARBA" id="ARBA00022763"/>
    </source>
</evidence>
<feature type="zinc finger region" description="C4-type" evidence="7">
    <location>
        <begin position="56"/>
        <end position="71"/>
    </location>
</feature>
<dbReference type="HAMAP" id="MF_00017">
    <property type="entry name" value="RecR"/>
    <property type="match status" value="1"/>
</dbReference>
<evidence type="ECO:0000259" key="8">
    <source>
        <dbReference type="PROSITE" id="PS50880"/>
    </source>
</evidence>
<dbReference type="Gene3D" id="6.10.250.240">
    <property type="match status" value="1"/>
</dbReference>
<dbReference type="Pfam" id="PF13662">
    <property type="entry name" value="Toprim_4"/>
    <property type="match status" value="1"/>
</dbReference>
<keyword evidence="1 7" id="KW-0479">Metal-binding</keyword>
<dbReference type="Gene3D" id="1.10.8.420">
    <property type="entry name" value="RecR Domain 1"/>
    <property type="match status" value="1"/>
</dbReference>
<organism evidence="9 10">
    <name type="scientific">Candidatus Magasanikbacteria bacterium GW2011_GWA2_56_11</name>
    <dbReference type="NCBI Taxonomy" id="1619044"/>
    <lineage>
        <taxon>Bacteria</taxon>
        <taxon>Candidatus Magasanikiibacteriota</taxon>
    </lineage>
</organism>
<dbReference type="GO" id="GO:0006310">
    <property type="term" value="P:DNA recombination"/>
    <property type="evidence" value="ECO:0007669"/>
    <property type="project" value="UniProtKB-UniRule"/>
</dbReference>
<proteinExistence type="inferred from homology"/>
<sequence length="199" mass="22418">MYPKPIENLIRSLTRLPSVGRRTAERYVFHLLKSGKKEVAELTLALKQLAETMKSCAVCRDFSDVSPCRVCADRSRDHATIAVVAESQDVQALERTGAYAGVYHVLRGVIDPEEIERLDQLKVADLLDRARDQNTREIILALNPDIKGETTMMYLEAELKELRPDLTVTRLARGLPMGSDLEYADEITLGSALRHRLKQ</sequence>
<dbReference type="Pfam" id="PF21175">
    <property type="entry name" value="RecR_C"/>
    <property type="match status" value="1"/>
</dbReference>
<feature type="domain" description="Toprim" evidence="8">
    <location>
        <begin position="79"/>
        <end position="176"/>
    </location>
</feature>
<accession>A0A0G2AKJ8</accession>
<dbReference type="SUPFAM" id="SSF111304">
    <property type="entry name" value="Recombination protein RecR"/>
    <property type="match status" value="1"/>
</dbReference>
<comment type="caution">
    <text evidence="9">The sequence shown here is derived from an EMBL/GenBank/DDBJ whole genome shotgun (WGS) entry which is preliminary data.</text>
</comment>
<protein>
    <recommendedName>
        <fullName evidence="7">Recombination protein RecR</fullName>
    </recommendedName>
</protein>
<dbReference type="STRING" id="1619044.UY92_C0014G0097"/>
<dbReference type="PATRIC" id="fig|1619044.3.peg.1110"/>
<dbReference type="SMART" id="SM00493">
    <property type="entry name" value="TOPRIM"/>
    <property type="match status" value="1"/>
</dbReference>
<evidence type="ECO:0000256" key="7">
    <source>
        <dbReference type="HAMAP-Rule" id="MF_00017"/>
    </source>
</evidence>
<dbReference type="GO" id="GO:0006281">
    <property type="term" value="P:DNA repair"/>
    <property type="evidence" value="ECO:0007669"/>
    <property type="project" value="UniProtKB-UniRule"/>
</dbReference>
<dbReference type="PROSITE" id="PS50880">
    <property type="entry name" value="TOPRIM"/>
    <property type="match status" value="1"/>
</dbReference>
<comment type="similarity">
    <text evidence="7">Belongs to the RecR family.</text>
</comment>
<dbReference type="Pfam" id="PF02132">
    <property type="entry name" value="RecR_ZnF"/>
    <property type="match status" value="1"/>
</dbReference>
<dbReference type="GO" id="GO:0008270">
    <property type="term" value="F:zinc ion binding"/>
    <property type="evidence" value="ECO:0007669"/>
    <property type="project" value="UniProtKB-KW"/>
</dbReference>
<dbReference type="Proteomes" id="UP000033870">
    <property type="component" value="Unassembled WGS sequence"/>
</dbReference>
<reference evidence="9 10" key="1">
    <citation type="journal article" date="2015" name="Nature">
        <title>rRNA introns, odd ribosomes, and small enigmatic genomes across a large radiation of phyla.</title>
        <authorList>
            <person name="Brown C.T."/>
            <person name="Hug L.A."/>
            <person name="Thomas B.C."/>
            <person name="Sharon I."/>
            <person name="Castelle C.J."/>
            <person name="Singh A."/>
            <person name="Wilkins M.J."/>
            <person name="Williams K.H."/>
            <person name="Banfield J.F."/>
        </authorList>
    </citation>
    <scope>NUCLEOTIDE SEQUENCE [LARGE SCALE GENOMIC DNA]</scope>
</reference>
<evidence type="ECO:0000313" key="9">
    <source>
        <dbReference type="EMBL" id="KKW41772.1"/>
    </source>
</evidence>
<dbReference type="PANTHER" id="PTHR30446">
    <property type="entry name" value="RECOMBINATION PROTEIN RECR"/>
    <property type="match status" value="1"/>
</dbReference>
<evidence type="ECO:0000256" key="4">
    <source>
        <dbReference type="ARBA" id="ARBA00022833"/>
    </source>
</evidence>
<dbReference type="NCBIfam" id="TIGR00615">
    <property type="entry name" value="recR"/>
    <property type="match status" value="1"/>
</dbReference>
<dbReference type="EMBL" id="LCRX01000014">
    <property type="protein sequence ID" value="KKW41772.1"/>
    <property type="molecule type" value="Genomic_DNA"/>
</dbReference>
<dbReference type="Pfam" id="PF21176">
    <property type="entry name" value="RecR_HhH"/>
    <property type="match status" value="1"/>
</dbReference>
<keyword evidence="5 7" id="KW-0233">DNA recombination</keyword>
<evidence type="ECO:0000256" key="6">
    <source>
        <dbReference type="ARBA" id="ARBA00023204"/>
    </source>
</evidence>
<keyword evidence="2 7" id="KW-0227">DNA damage</keyword>
<evidence type="ECO:0000256" key="5">
    <source>
        <dbReference type="ARBA" id="ARBA00023172"/>
    </source>
</evidence>
<dbReference type="InterPro" id="IPR023627">
    <property type="entry name" value="Rcmb_RecR"/>
</dbReference>
<evidence type="ECO:0000313" key="10">
    <source>
        <dbReference type="Proteomes" id="UP000033870"/>
    </source>
</evidence>
<keyword evidence="4 7" id="KW-0862">Zinc</keyword>
<dbReference type="Gene3D" id="3.40.1360.10">
    <property type="match status" value="1"/>
</dbReference>
<evidence type="ECO:0000256" key="3">
    <source>
        <dbReference type="ARBA" id="ARBA00022771"/>
    </source>
</evidence>
<dbReference type="InterPro" id="IPR015967">
    <property type="entry name" value="Rcmb_RecR_Znf"/>
</dbReference>
<keyword evidence="3 7" id="KW-0863">Zinc-finger</keyword>
<gene>
    <name evidence="7" type="primary">recR</name>
    <name evidence="9" type="ORF">UY92_C0014G0097</name>
</gene>
<keyword evidence="6 7" id="KW-0234">DNA repair</keyword>
<dbReference type="InterPro" id="IPR000093">
    <property type="entry name" value="DNA_Rcmb_RecR"/>
</dbReference>
<dbReference type="CDD" id="cd01025">
    <property type="entry name" value="TOPRIM_recR"/>
    <property type="match status" value="1"/>
</dbReference>